<gene>
    <name evidence="2" type="ORF">METZ01_LOCUS349465</name>
</gene>
<name>A0A382RJ26_9ZZZZ</name>
<dbReference type="InterPro" id="IPR050585">
    <property type="entry name" value="Xaa-Pro_dipeptidyl-ppase/CocE"/>
</dbReference>
<dbReference type="InterPro" id="IPR000383">
    <property type="entry name" value="Xaa-Pro-like_dom"/>
</dbReference>
<dbReference type="SUPFAM" id="SSF53474">
    <property type="entry name" value="alpha/beta-Hydrolases"/>
    <property type="match status" value="1"/>
</dbReference>
<dbReference type="PANTHER" id="PTHR43056">
    <property type="entry name" value="PEPTIDASE S9 PROLYL OLIGOPEPTIDASE"/>
    <property type="match status" value="1"/>
</dbReference>
<proteinExistence type="predicted"/>
<dbReference type="GO" id="GO:0016787">
    <property type="term" value="F:hydrolase activity"/>
    <property type="evidence" value="ECO:0007669"/>
    <property type="project" value="InterPro"/>
</dbReference>
<evidence type="ECO:0000259" key="1">
    <source>
        <dbReference type="Pfam" id="PF02129"/>
    </source>
</evidence>
<organism evidence="2">
    <name type="scientific">marine metagenome</name>
    <dbReference type="NCBI Taxonomy" id="408172"/>
    <lineage>
        <taxon>unclassified sequences</taxon>
        <taxon>metagenomes</taxon>
        <taxon>ecological metagenomes</taxon>
    </lineage>
</organism>
<sequence length="188" mass="21259">MSENYEVEMLLDIKTPMRDGVNLSTDIYLPKADGPFPAILMRTPYSNNGDDIVKTAIGYANRGYACVMQDVRGRWDSDGDYYPFHQEAKDGYDTQEWLGEQTWCNGNIGMVGGSYLGGVQWLSAPLKSKYLKAITPRVMCTDYYRGLVHPGGTFQLNVMMTWGMRTSGRTAQTIDYHNWTKAFHSLPL</sequence>
<dbReference type="InterPro" id="IPR005674">
    <property type="entry name" value="CocE/Ser_esterase"/>
</dbReference>
<feature type="non-terminal residue" evidence="2">
    <location>
        <position position="188"/>
    </location>
</feature>
<feature type="domain" description="Xaa-Pro dipeptidyl-peptidase-like" evidence="1">
    <location>
        <begin position="19"/>
        <end position="164"/>
    </location>
</feature>
<accession>A0A382RJ26</accession>
<reference evidence="2" key="1">
    <citation type="submission" date="2018-05" db="EMBL/GenBank/DDBJ databases">
        <authorList>
            <person name="Lanie J.A."/>
            <person name="Ng W.-L."/>
            <person name="Kazmierczak K.M."/>
            <person name="Andrzejewski T.M."/>
            <person name="Davidsen T.M."/>
            <person name="Wayne K.J."/>
            <person name="Tettelin H."/>
            <person name="Glass J.I."/>
            <person name="Rusch D."/>
            <person name="Podicherti R."/>
            <person name="Tsui H.-C.T."/>
            <person name="Winkler M.E."/>
        </authorList>
    </citation>
    <scope>NUCLEOTIDE SEQUENCE</scope>
</reference>
<dbReference type="AlphaFoldDB" id="A0A382RJ26"/>
<dbReference type="Gene3D" id="3.40.50.1820">
    <property type="entry name" value="alpha/beta hydrolase"/>
    <property type="match status" value="1"/>
</dbReference>
<evidence type="ECO:0000313" key="2">
    <source>
        <dbReference type="EMBL" id="SVC96611.1"/>
    </source>
</evidence>
<dbReference type="NCBIfam" id="TIGR00976">
    <property type="entry name" value="CocE_NonD"/>
    <property type="match status" value="1"/>
</dbReference>
<dbReference type="InterPro" id="IPR029058">
    <property type="entry name" value="AB_hydrolase_fold"/>
</dbReference>
<dbReference type="PANTHER" id="PTHR43056:SF10">
    <property type="entry name" value="COCE_NOND FAMILY, PUTATIVE (AFU_ORTHOLOGUE AFUA_7G00600)-RELATED"/>
    <property type="match status" value="1"/>
</dbReference>
<protein>
    <recommendedName>
        <fullName evidence="1">Xaa-Pro dipeptidyl-peptidase-like domain-containing protein</fullName>
    </recommendedName>
</protein>
<dbReference type="EMBL" id="UINC01121446">
    <property type="protein sequence ID" value="SVC96611.1"/>
    <property type="molecule type" value="Genomic_DNA"/>
</dbReference>
<dbReference type="Pfam" id="PF02129">
    <property type="entry name" value="Peptidase_S15"/>
    <property type="match status" value="1"/>
</dbReference>